<gene>
    <name evidence="2" type="ORF">BGT96224V316_LOCUS3445</name>
</gene>
<evidence type="ECO:0000313" key="2">
    <source>
        <dbReference type="EMBL" id="VDB85690.1"/>
    </source>
</evidence>
<protein>
    <submittedName>
        <fullName evidence="2">Bgt-20593</fullName>
    </submittedName>
</protein>
<dbReference type="Proteomes" id="UP000324639">
    <property type="component" value="Chromosome Bgt_-05"/>
</dbReference>
<organism evidence="2 3">
    <name type="scientific">Blumeria graminis f. sp. tritici</name>
    <dbReference type="NCBI Taxonomy" id="62690"/>
    <lineage>
        <taxon>Eukaryota</taxon>
        <taxon>Fungi</taxon>
        <taxon>Dikarya</taxon>
        <taxon>Ascomycota</taxon>
        <taxon>Pezizomycotina</taxon>
        <taxon>Leotiomycetes</taxon>
        <taxon>Erysiphales</taxon>
        <taxon>Erysiphaceae</taxon>
        <taxon>Blumeria</taxon>
    </lineage>
</organism>
<keyword evidence="3" id="KW-1185">Reference proteome</keyword>
<feature type="signal peptide" evidence="1">
    <location>
        <begin position="1"/>
        <end position="17"/>
    </location>
</feature>
<evidence type="ECO:0000313" key="3">
    <source>
        <dbReference type="Proteomes" id="UP000324639"/>
    </source>
</evidence>
<keyword evidence="1" id="KW-0732">Signal</keyword>
<name>A0A9X9MGT3_BLUGR</name>
<dbReference type="EMBL" id="LR026988">
    <property type="protein sequence ID" value="VDB85690.1"/>
    <property type="molecule type" value="Genomic_DNA"/>
</dbReference>
<sequence length="92" mass="10585">MVSWYIVLASLPRRVYAACTQILLETGDYWFESGKTCGKFQLSNLDFTQYLFRLRFPIRLSLFTHVSSALIVPTVAYTFEYLGTTVQIGSSW</sequence>
<proteinExistence type="predicted"/>
<reference evidence="2 3" key="1">
    <citation type="submission" date="2018-08" db="EMBL/GenBank/DDBJ databases">
        <authorList>
            <person name="Muller C M."/>
        </authorList>
    </citation>
    <scope>NUCLEOTIDE SEQUENCE [LARGE SCALE GENOMIC DNA]</scope>
</reference>
<dbReference type="AlphaFoldDB" id="A0A9X9MGT3"/>
<evidence type="ECO:0000256" key="1">
    <source>
        <dbReference type="SAM" id="SignalP"/>
    </source>
</evidence>
<accession>A0A9X9MGT3</accession>
<feature type="chain" id="PRO_5040796676" evidence="1">
    <location>
        <begin position="18"/>
        <end position="92"/>
    </location>
</feature>